<dbReference type="GO" id="GO:0005739">
    <property type="term" value="C:mitochondrion"/>
    <property type="evidence" value="ECO:0007669"/>
    <property type="project" value="TreeGrafter"/>
</dbReference>
<accession>A0A7J8AED2</accession>
<evidence type="ECO:0000313" key="1">
    <source>
        <dbReference type="EMBL" id="KAF6384784.1"/>
    </source>
</evidence>
<dbReference type="EMBL" id="JACAGC010000002">
    <property type="protein sequence ID" value="KAF6384784.1"/>
    <property type="molecule type" value="Genomic_DNA"/>
</dbReference>
<comment type="caution">
    <text evidence="1">The sequence shown here is derived from an EMBL/GenBank/DDBJ whole genome shotgun (WGS) entry which is preliminary data.</text>
</comment>
<dbReference type="PANTHER" id="PTHR46498">
    <property type="entry name" value="GTP-BINDING PROTEIN 8"/>
    <property type="match status" value="1"/>
</dbReference>
<dbReference type="PANTHER" id="PTHR46498:SF1">
    <property type="entry name" value="GTP-BINDING PROTEIN 8"/>
    <property type="match status" value="1"/>
</dbReference>
<name>A0A7J8AED2_RHIFE</name>
<dbReference type="InterPro" id="IPR052279">
    <property type="entry name" value="EngB_GTPase"/>
</dbReference>
<gene>
    <name evidence="1" type="ORF">mRhiFer1_006119</name>
</gene>
<dbReference type="AlphaFoldDB" id="A0A7J8AED2"/>
<protein>
    <submittedName>
        <fullName evidence="1">Putative GTP binding protein 8 (Putative)</fullName>
    </submittedName>
</protein>
<organism evidence="1 2">
    <name type="scientific">Rhinolophus ferrumequinum</name>
    <name type="common">Greater horseshoe bat</name>
    <dbReference type="NCBI Taxonomy" id="59479"/>
    <lineage>
        <taxon>Eukaryota</taxon>
        <taxon>Metazoa</taxon>
        <taxon>Chordata</taxon>
        <taxon>Craniata</taxon>
        <taxon>Vertebrata</taxon>
        <taxon>Euteleostomi</taxon>
        <taxon>Mammalia</taxon>
        <taxon>Eutheria</taxon>
        <taxon>Laurasiatheria</taxon>
        <taxon>Chiroptera</taxon>
        <taxon>Yinpterochiroptera</taxon>
        <taxon>Rhinolophoidea</taxon>
        <taxon>Rhinolophidae</taxon>
        <taxon>Rhinolophinae</taxon>
        <taxon>Rhinolophus</taxon>
    </lineage>
</organism>
<sequence length="121" mass="13555">MAARGLLSGMGCLFEMPAALGLVSRPYSTSQTFAEVLRLPKTQLTKLVFPLQELQRHLLPESRPVLHLKTFDPSLEDIARAESFFTATTRNRIEYLSSAEHLDHAPGLLRPEFDENIFVSG</sequence>
<evidence type="ECO:0000313" key="2">
    <source>
        <dbReference type="Proteomes" id="UP000585614"/>
    </source>
</evidence>
<dbReference type="Proteomes" id="UP000585614">
    <property type="component" value="Unassembled WGS sequence"/>
</dbReference>
<reference evidence="1 2" key="1">
    <citation type="journal article" date="2020" name="Nature">
        <title>Six reference-quality genomes reveal evolution of bat adaptations.</title>
        <authorList>
            <person name="Jebb D."/>
            <person name="Huang Z."/>
            <person name="Pippel M."/>
            <person name="Hughes G.M."/>
            <person name="Lavrichenko K."/>
            <person name="Devanna P."/>
            <person name="Winkler S."/>
            <person name="Jermiin L.S."/>
            <person name="Skirmuntt E.C."/>
            <person name="Katzourakis A."/>
            <person name="Burkitt-Gray L."/>
            <person name="Ray D.A."/>
            <person name="Sullivan K.A.M."/>
            <person name="Roscito J.G."/>
            <person name="Kirilenko B.M."/>
            <person name="Davalos L.M."/>
            <person name="Corthals A.P."/>
            <person name="Power M.L."/>
            <person name="Jones G."/>
            <person name="Ransome R.D."/>
            <person name="Dechmann D.K.N."/>
            <person name="Locatelli A.G."/>
            <person name="Puechmaille S.J."/>
            <person name="Fedrigo O."/>
            <person name="Jarvis E.D."/>
            <person name="Hiller M."/>
            <person name="Vernes S.C."/>
            <person name="Myers E.W."/>
            <person name="Teeling E.C."/>
        </authorList>
    </citation>
    <scope>NUCLEOTIDE SEQUENCE [LARGE SCALE GENOMIC DNA]</scope>
    <source>
        <strain evidence="1">MRhiFer1</strain>
        <tissue evidence="1">Lung</tissue>
    </source>
</reference>
<proteinExistence type="predicted"/>